<proteinExistence type="predicted"/>
<protein>
    <recommendedName>
        <fullName evidence="5">DUF4371 domain-containing protein</fullName>
    </recommendedName>
</protein>
<dbReference type="Pfam" id="PF14291">
    <property type="entry name" value="DUF4371"/>
    <property type="match status" value="1"/>
</dbReference>
<dbReference type="AlphaFoldDB" id="A0A8C5Q6N7"/>
<sequence length="476" mass="53001">MKLSFAAPAGSAAAVSKTTAEVCTEPDSAQSSDALIEAELDSECSSEMITLQQSPSPCSATASLQDIEGCRTEAEPAVSDVLFETTNTHFSLPSTCATVEKIAFVEMHPIQPSNTECDDLPFKGSDFYFRKNVNGDLIRRSWLTCRVSNRMVDAYFCSICIAFSNSTSPFVSGCTNFRHCYQAVNKHETSKSHCDAVNTYFTIKKDRNIDTLINRAHASKKKKDILQNIEVMKHIFDIVKLLAKQGLPFRAHGTNESLYNLNNCEINHGNFLEIVLFLSSYDDPLKNHIEKCVLESERRKKLRTRRLLTKKTAGRGSLVTFLSYNTVKKVIRAIVQSMKTSIMSEIGEKRFSIQVDSTQDVGVVDQATVVVRYVKEELVKERLISVLPVKDASGRGLNELLKSSFQVLGLNYKKIAGESFDGAANMRSAYVGLRAQIAKEVSNSVYIWCYSHLLNLCISDCCDVQEAKKFLVSYIG</sequence>
<evidence type="ECO:0000313" key="4">
    <source>
        <dbReference type="Proteomes" id="UP000694569"/>
    </source>
</evidence>
<reference evidence="3" key="1">
    <citation type="submission" date="2025-08" db="UniProtKB">
        <authorList>
            <consortium name="Ensembl"/>
        </authorList>
    </citation>
    <scope>IDENTIFICATION</scope>
</reference>
<dbReference type="Pfam" id="PF25431">
    <property type="entry name" value="zf-C17orf113"/>
    <property type="match status" value="1"/>
</dbReference>
<dbReference type="Proteomes" id="UP000694569">
    <property type="component" value="Unplaced"/>
</dbReference>
<dbReference type="PANTHER" id="PTHR45749:SF21">
    <property type="entry name" value="DUF4371 DOMAIN-CONTAINING PROTEIN"/>
    <property type="match status" value="1"/>
</dbReference>
<feature type="domain" description="C17orf113 probable zinc finger" evidence="2">
    <location>
        <begin position="142"/>
        <end position="198"/>
    </location>
</feature>
<dbReference type="InterPro" id="IPR025398">
    <property type="entry name" value="DUF4371"/>
</dbReference>
<name>A0A8C5Q6N7_9ANUR</name>
<dbReference type="Ensembl" id="ENSLLET00000034583.1">
    <property type="protein sequence ID" value="ENSLLEP00000033311.1"/>
    <property type="gene ID" value="ENSLLEG00000021104.1"/>
</dbReference>
<evidence type="ECO:0000259" key="1">
    <source>
        <dbReference type="Pfam" id="PF14291"/>
    </source>
</evidence>
<dbReference type="InterPro" id="IPR057456">
    <property type="entry name" value="Znf_C17orf113"/>
</dbReference>
<dbReference type="PANTHER" id="PTHR45749">
    <property type="match status" value="1"/>
</dbReference>
<dbReference type="OrthoDB" id="8908633at2759"/>
<feature type="domain" description="DUF4371" evidence="1">
    <location>
        <begin position="209"/>
        <end position="431"/>
    </location>
</feature>
<evidence type="ECO:0000313" key="3">
    <source>
        <dbReference type="Ensembl" id="ENSLLEP00000033311.1"/>
    </source>
</evidence>
<dbReference type="SUPFAM" id="SSF53098">
    <property type="entry name" value="Ribonuclease H-like"/>
    <property type="match status" value="1"/>
</dbReference>
<accession>A0A8C5Q6N7</accession>
<keyword evidence="4" id="KW-1185">Reference proteome</keyword>
<reference evidence="3" key="2">
    <citation type="submission" date="2025-09" db="UniProtKB">
        <authorList>
            <consortium name="Ensembl"/>
        </authorList>
    </citation>
    <scope>IDENTIFICATION</scope>
</reference>
<evidence type="ECO:0000259" key="2">
    <source>
        <dbReference type="Pfam" id="PF25431"/>
    </source>
</evidence>
<organism evidence="3 4">
    <name type="scientific">Leptobrachium leishanense</name>
    <name type="common">Leishan spiny toad</name>
    <dbReference type="NCBI Taxonomy" id="445787"/>
    <lineage>
        <taxon>Eukaryota</taxon>
        <taxon>Metazoa</taxon>
        <taxon>Chordata</taxon>
        <taxon>Craniata</taxon>
        <taxon>Vertebrata</taxon>
        <taxon>Euteleostomi</taxon>
        <taxon>Amphibia</taxon>
        <taxon>Batrachia</taxon>
        <taxon>Anura</taxon>
        <taxon>Pelobatoidea</taxon>
        <taxon>Megophryidae</taxon>
        <taxon>Leptobrachium</taxon>
    </lineage>
</organism>
<dbReference type="GeneTree" id="ENSGT00940000165495"/>
<dbReference type="InterPro" id="IPR012337">
    <property type="entry name" value="RNaseH-like_sf"/>
</dbReference>
<evidence type="ECO:0008006" key="5">
    <source>
        <dbReference type="Google" id="ProtNLM"/>
    </source>
</evidence>